<evidence type="ECO:0000313" key="2">
    <source>
        <dbReference type="Proteomes" id="UP000176339"/>
    </source>
</evidence>
<evidence type="ECO:0008006" key="3">
    <source>
        <dbReference type="Google" id="ProtNLM"/>
    </source>
</evidence>
<proteinExistence type="predicted"/>
<sequence>MKIKYDRASDIVYFEFSDTTVTTKRVTDDIAIDYDAEGRVAGVEVLDAKKNVFGKANDFSVKVEGLLQQA</sequence>
<dbReference type="InterPro" id="IPR019270">
    <property type="entry name" value="DUF2283"/>
</dbReference>
<organism evidence="1 2">
    <name type="scientific">Candidatus Doudnabacteria bacterium RIFCSPHIGHO2_01_FULL_49_9</name>
    <dbReference type="NCBI Taxonomy" id="1817827"/>
    <lineage>
        <taxon>Bacteria</taxon>
        <taxon>Candidatus Doudnaibacteriota</taxon>
    </lineage>
</organism>
<accession>A0A1F5P3D5</accession>
<reference evidence="1 2" key="1">
    <citation type="journal article" date="2016" name="Nat. Commun.">
        <title>Thousands of microbial genomes shed light on interconnected biogeochemical processes in an aquifer system.</title>
        <authorList>
            <person name="Anantharaman K."/>
            <person name="Brown C.T."/>
            <person name="Hug L.A."/>
            <person name="Sharon I."/>
            <person name="Castelle C.J."/>
            <person name="Probst A.J."/>
            <person name="Thomas B.C."/>
            <person name="Singh A."/>
            <person name="Wilkins M.J."/>
            <person name="Karaoz U."/>
            <person name="Brodie E.L."/>
            <person name="Williams K.H."/>
            <person name="Hubbard S.S."/>
            <person name="Banfield J.F."/>
        </authorList>
    </citation>
    <scope>NUCLEOTIDE SEQUENCE [LARGE SCALE GENOMIC DNA]</scope>
</reference>
<dbReference type="Proteomes" id="UP000176339">
    <property type="component" value="Unassembled WGS sequence"/>
</dbReference>
<dbReference type="Pfam" id="PF10049">
    <property type="entry name" value="DUF2283"/>
    <property type="match status" value="1"/>
</dbReference>
<dbReference type="AlphaFoldDB" id="A0A1F5P3D5"/>
<comment type="caution">
    <text evidence="1">The sequence shown here is derived from an EMBL/GenBank/DDBJ whole genome shotgun (WGS) entry which is preliminary data.</text>
</comment>
<name>A0A1F5P3D5_9BACT</name>
<gene>
    <name evidence="1" type="ORF">A2846_00950</name>
</gene>
<dbReference type="EMBL" id="MFEN01000011">
    <property type="protein sequence ID" value="OGE84457.1"/>
    <property type="molecule type" value="Genomic_DNA"/>
</dbReference>
<protein>
    <recommendedName>
        <fullName evidence="3">DUF2283 domain-containing protein</fullName>
    </recommendedName>
</protein>
<dbReference type="PANTHER" id="PTHR37029">
    <property type="entry name" value="SSR1768 PROTEIN"/>
    <property type="match status" value="1"/>
</dbReference>
<evidence type="ECO:0000313" key="1">
    <source>
        <dbReference type="EMBL" id="OGE84457.1"/>
    </source>
</evidence>
<dbReference type="PANTHER" id="PTHR37029:SF1">
    <property type="entry name" value="SSR1768 PROTEIN"/>
    <property type="match status" value="1"/>
</dbReference>